<dbReference type="Proteomes" id="UP000287171">
    <property type="component" value="Unassembled WGS sequence"/>
</dbReference>
<dbReference type="AlphaFoldDB" id="A0A402B8K8"/>
<organism evidence="2 3">
    <name type="scientific">Dictyobacter alpinus</name>
    <dbReference type="NCBI Taxonomy" id="2014873"/>
    <lineage>
        <taxon>Bacteria</taxon>
        <taxon>Bacillati</taxon>
        <taxon>Chloroflexota</taxon>
        <taxon>Ktedonobacteria</taxon>
        <taxon>Ktedonobacterales</taxon>
        <taxon>Dictyobacteraceae</taxon>
        <taxon>Dictyobacter</taxon>
    </lineage>
</organism>
<feature type="transmembrane region" description="Helical" evidence="1">
    <location>
        <begin position="43"/>
        <end position="64"/>
    </location>
</feature>
<comment type="caution">
    <text evidence="2">The sequence shown here is derived from an EMBL/GenBank/DDBJ whole genome shotgun (WGS) entry which is preliminary data.</text>
</comment>
<proteinExistence type="predicted"/>
<evidence type="ECO:0000313" key="2">
    <source>
        <dbReference type="EMBL" id="GCE27642.1"/>
    </source>
</evidence>
<dbReference type="RefSeq" id="WP_126627959.1">
    <property type="nucleotide sequence ID" value="NZ_BIFT01000001.1"/>
</dbReference>
<evidence type="ECO:0000313" key="3">
    <source>
        <dbReference type="Proteomes" id="UP000287171"/>
    </source>
</evidence>
<reference evidence="3" key="1">
    <citation type="submission" date="2018-12" db="EMBL/GenBank/DDBJ databases">
        <title>Tengunoibacter tsumagoiensis gen. nov., sp. nov., Dictyobacter kobayashii sp. nov., D. alpinus sp. nov., and D. joshuensis sp. nov. and description of Dictyobacteraceae fam. nov. within the order Ktedonobacterales isolated from Tengu-no-mugimeshi.</title>
        <authorList>
            <person name="Wang C.M."/>
            <person name="Zheng Y."/>
            <person name="Sakai Y."/>
            <person name="Toyoda A."/>
            <person name="Minakuchi Y."/>
            <person name="Abe K."/>
            <person name="Yokota A."/>
            <person name="Yabe S."/>
        </authorList>
    </citation>
    <scope>NUCLEOTIDE SEQUENCE [LARGE SCALE GENOMIC DNA]</scope>
    <source>
        <strain evidence="3">Uno16</strain>
    </source>
</reference>
<dbReference type="EMBL" id="BIFT01000001">
    <property type="protein sequence ID" value="GCE27642.1"/>
    <property type="molecule type" value="Genomic_DNA"/>
</dbReference>
<keyword evidence="3" id="KW-1185">Reference proteome</keyword>
<name>A0A402B8K8_9CHLR</name>
<gene>
    <name evidence="2" type="ORF">KDA_31260</name>
</gene>
<accession>A0A402B8K8</accession>
<keyword evidence="1" id="KW-0812">Transmembrane</keyword>
<keyword evidence="1" id="KW-1133">Transmembrane helix</keyword>
<evidence type="ECO:0000256" key="1">
    <source>
        <dbReference type="SAM" id="Phobius"/>
    </source>
</evidence>
<keyword evidence="1" id="KW-0472">Membrane</keyword>
<protein>
    <submittedName>
        <fullName evidence="2">Uncharacterized protein</fullName>
    </submittedName>
</protein>
<sequence>MKVGNNWKRVVFVAPILGILLFGVQTVINVAFGYSIQRALGNSAFITVGVVIVWIPMFLILNFFNNKKKEKASK</sequence>